<gene>
    <name evidence="1" type="ORF">ONZ43_g585</name>
</gene>
<reference evidence="1" key="1">
    <citation type="submission" date="2022-11" db="EMBL/GenBank/DDBJ databases">
        <title>Genome Sequence of Nemania bipapillata.</title>
        <authorList>
            <person name="Buettner E."/>
        </authorList>
    </citation>
    <scope>NUCLEOTIDE SEQUENCE</scope>
    <source>
        <strain evidence="1">CP14</strain>
    </source>
</reference>
<accession>A0ACC2J7W1</accession>
<evidence type="ECO:0000313" key="2">
    <source>
        <dbReference type="Proteomes" id="UP001153334"/>
    </source>
</evidence>
<name>A0ACC2J7W1_9PEZI</name>
<proteinExistence type="predicted"/>
<sequence>MESDHIGQPNKIEEFMNTMFTTWPEMSAYKKPVDPDLLFPADFPHPDSAWTCAGHCDPSRAIVRDHSAAMRDELAKDLPGLLCIEMEAAGLVTEYPGIIIRGIADYADSHKNNVWRCYAAATAAACAKDLLSRVSDPIEDHPASNSATPKPRSSKNVFKGTGVQNNGVFSNQGDMRINEGK</sequence>
<evidence type="ECO:0000313" key="1">
    <source>
        <dbReference type="EMBL" id="KAJ8123481.1"/>
    </source>
</evidence>
<comment type="caution">
    <text evidence="1">The sequence shown here is derived from an EMBL/GenBank/DDBJ whole genome shotgun (WGS) entry which is preliminary data.</text>
</comment>
<dbReference type="EMBL" id="JAPESX010000079">
    <property type="protein sequence ID" value="KAJ8123481.1"/>
    <property type="molecule type" value="Genomic_DNA"/>
</dbReference>
<protein>
    <submittedName>
        <fullName evidence="1">Uncharacterized protein</fullName>
    </submittedName>
</protein>
<keyword evidence="2" id="KW-1185">Reference proteome</keyword>
<organism evidence="1 2">
    <name type="scientific">Nemania bipapillata</name>
    <dbReference type="NCBI Taxonomy" id="110536"/>
    <lineage>
        <taxon>Eukaryota</taxon>
        <taxon>Fungi</taxon>
        <taxon>Dikarya</taxon>
        <taxon>Ascomycota</taxon>
        <taxon>Pezizomycotina</taxon>
        <taxon>Sordariomycetes</taxon>
        <taxon>Xylariomycetidae</taxon>
        <taxon>Xylariales</taxon>
        <taxon>Xylariaceae</taxon>
        <taxon>Nemania</taxon>
    </lineage>
</organism>
<dbReference type="Proteomes" id="UP001153334">
    <property type="component" value="Unassembled WGS sequence"/>
</dbReference>